<dbReference type="STRING" id="874156.GCA_001021555_01676"/>
<dbReference type="PATRIC" id="fig|874156.12.peg.1690"/>
<gene>
    <name evidence="1" type="ORF">AAV99_08215</name>
</gene>
<evidence type="ECO:0000313" key="1">
    <source>
        <dbReference type="EMBL" id="KLI63707.1"/>
    </source>
</evidence>
<organism evidence="1 2">
    <name type="scientific">Aurantiacibacter marinus</name>
    <dbReference type="NCBI Taxonomy" id="874156"/>
    <lineage>
        <taxon>Bacteria</taxon>
        <taxon>Pseudomonadati</taxon>
        <taxon>Pseudomonadota</taxon>
        <taxon>Alphaproteobacteria</taxon>
        <taxon>Sphingomonadales</taxon>
        <taxon>Erythrobacteraceae</taxon>
        <taxon>Aurantiacibacter</taxon>
    </lineage>
</organism>
<evidence type="ECO:0000313" key="2">
    <source>
        <dbReference type="Proteomes" id="UP000053455"/>
    </source>
</evidence>
<accession>A0A0H0XP25</accession>
<comment type="caution">
    <text evidence="1">The sequence shown here is derived from an EMBL/GenBank/DDBJ whole genome shotgun (WGS) entry which is preliminary data.</text>
</comment>
<dbReference type="AlphaFoldDB" id="A0A0H0XP25"/>
<dbReference type="Proteomes" id="UP000053455">
    <property type="component" value="Unassembled WGS sequence"/>
</dbReference>
<dbReference type="EMBL" id="LBHU01000002">
    <property type="protein sequence ID" value="KLI63707.1"/>
    <property type="molecule type" value="Genomic_DNA"/>
</dbReference>
<keyword evidence="2" id="KW-1185">Reference proteome</keyword>
<protein>
    <submittedName>
        <fullName evidence="1">Uncharacterized protein</fullName>
    </submittedName>
</protein>
<reference evidence="1 2" key="1">
    <citation type="submission" date="2015-04" db="EMBL/GenBank/DDBJ databases">
        <title>The draft genome sequence of Erythrobacter marinus HWDM-33.</title>
        <authorList>
            <person name="Zhuang L."/>
            <person name="Liu Y."/>
            <person name="Shao Z."/>
        </authorList>
    </citation>
    <scope>NUCLEOTIDE SEQUENCE [LARGE SCALE GENOMIC DNA]</scope>
    <source>
        <strain evidence="1 2">HWDM-33</strain>
    </source>
</reference>
<proteinExistence type="predicted"/>
<name>A0A0H0XP25_9SPHN</name>
<sequence length="120" mass="12819">MGSDDEKIAVVTKTCVNVLSMNSELFVKKGIFGTPKPTDQQIGWTAGFCDAATQSLGLDDAGVFAIMAVSFEAAFGKAGQKTLTRWLRDQSSFESGMIQGGNAYLDWMSGGQNPIMPLTN</sequence>